<comment type="pathway">
    <text evidence="8">Cofactor biosynthesis; NAD(+) biosynthesis; NAD(+) from deamido-NAD(+) (ammonia route): step 1/1.</text>
</comment>
<feature type="binding site" description="in other chain" evidence="8">
    <location>
        <position position="119"/>
    </location>
    <ligand>
        <name>deamido-NAD(+)</name>
        <dbReference type="ChEBI" id="CHEBI:58437"/>
        <note>ligand shared between two neighboring subunits</note>
    </ligand>
</feature>
<dbReference type="HAMAP" id="MF_00193">
    <property type="entry name" value="NadE_ammonia_dep"/>
    <property type="match status" value="1"/>
</dbReference>
<evidence type="ECO:0000256" key="2">
    <source>
        <dbReference type="ARBA" id="ARBA00022598"/>
    </source>
</evidence>
<dbReference type="EC" id="6.3.1.5" evidence="8 10"/>
<evidence type="ECO:0000256" key="3">
    <source>
        <dbReference type="ARBA" id="ARBA00022723"/>
    </source>
</evidence>
<evidence type="ECO:0000256" key="4">
    <source>
        <dbReference type="ARBA" id="ARBA00022741"/>
    </source>
</evidence>
<evidence type="ECO:0000256" key="6">
    <source>
        <dbReference type="ARBA" id="ARBA00022842"/>
    </source>
</evidence>
<feature type="binding site" evidence="8">
    <location>
        <position position="37"/>
    </location>
    <ligand>
        <name>Mg(2+)</name>
        <dbReference type="ChEBI" id="CHEBI:18420"/>
    </ligand>
</feature>
<dbReference type="Gene3D" id="3.40.50.620">
    <property type="entry name" value="HUPs"/>
    <property type="match status" value="1"/>
</dbReference>
<dbReference type="SUPFAM" id="SSF52402">
    <property type="entry name" value="Adenine nucleotide alpha hydrolases-like"/>
    <property type="match status" value="1"/>
</dbReference>
<dbReference type="InterPro" id="IPR022926">
    <property type="entry name" value="NH(3)-dep_NAD(+)_synth"/>
</dbReference>
<name>A0ABS2MQP8_9FIRM</name>
<evidence type="ECO:0000256" key="7">
    <source>
        <dbReference type="ARBA" id="ARBA00023027"/>
    </source>
</evidence>
<comment type="caution">
    <text evidence="12">The sequence shown here is derived from an EMBL/GenBank/DDBJ whole genome shotgun (WGS) entry which is preliminary data.</text>
</comment>
<dbReference type="InterPro" id="IPR003694">
    <property type="entry name" value="NAD_synthase"/>
</dbReference>
<accession>A0ABS2MQP8</accession>
<keyword evidence="3 8" id="KW-0479">Metal-binding</keyword>
<sequence>MSLSQTEKIDLTVEWIRKIVKESGTKGILVGVSGGIDSAVVACLIKKAFPENSVGVILPCKSNPKDEADAQALIETCGIDSMRIDLSETHELLFSKIEEALSDKQVGFRKLADANLRARLRMSTLYGIANALGYLVAGTDNKAEIHTGYYTKYGDGGVDLVPLANLLKSEVYEWARILGVPQSILDRQPSAGLWDGQTDEDEMGTTYEKIDAFLSGKVIPEKDQSIIDRLHKNSEHKRQMPPAPPLFD</sequence>
<dbReference type="InterPro" id="IPR022310">
    <property type="entry name" value="NAD/GMP_synthase"/>
</dbReference>
<proteinExistence type="inferred from homology"/>
<evidence type="ECO:0000259" key="11">
    <source>
        <dbReference type="Pfam" id="PF02540"/>
    </source>
</evidence>
<keyword evidence="5 8" id="KW-0067">ATP-binding</keyword>
<dbReference type="Proteomes" id="UP000767854">
    <property type="component" value="Unassembled WGS sequence"/>
</dbReference>
<keyword evidence="6 8" id="KW-0460">Magnesium</keyword>
<keyword evidence="4 8" id="KW-0547">Nucleotide-binding</keyword>
<dbReference type="CDD" id="cd00553">
    <property type="entry name" value="NAD_synthase"/>
    <property type="match status" value="1"/>
</dbReference>
<comment type="similarity">
    <text evidence="1 8 9">Belongs to the NAD synthetase family.</text>
</comment>
<evidence type="ECO:0000256" key="10">
    <source>
        <dbReference type="RuleBase" id="RU003812"/>
    </source>
</evidence>
<dbReference type="InterPro" id="IPR014729">
    <property type="entry name" value="Rossmann-like_a/b/a_fold"/>
</dbReference>
<organism evidence="12 13">
    <name type="scientific">Fusibacter tunisiensis</name>
    <dbReference type="NCBI Taxonomy" id="1008308"/>
    <lineage>
        <taxon>Bacteria</taxon>
        <taxon>Bacillati</taxon>
        <taxon>Bacillota</taxon>
        <taxon>Clostridia</taxon>
        <taxon>Eubacteriales</taxon>
        <taxon>Eubacteriales Family XII. Incertae Sedis</taxon>
        <taxon>Fusibacter</taxon>
    </lineage>
</organism>
<dbReference type="PANTHER" id="PTHR23090:SF9">
    <property type="entry name" value="GLUTAMINE-DEPENDENT NAD(+) SYNTHETASE"/>
    <property type="match status" value="1"/>
</dbReference>
<dbReference type="PANTHER" id="PTHR23090">
    <property type="entry name" value="NH 3 /GLUTAMINE-DEPENDENT NAD + SYNTHETASE"/>
    <property type="match status" value="1"/>
</dbReference>
<keyword evidence="2 8" id="KW-0436">Ligase</keyword>
<comment type="subunit">
    <text evidence="8">Homodimer.</text>
</comment>
<evidence type="ECO:0000256" key="5">
    <source>
        <dbReference type="ARBA" id="ARBA00022840"/>
    </source>
</evidence>
<feature type="binding site" evidence="8">
    <location>
        <begin position="31"/>
        <end position="38"/>
    </location>
    <ligand>
        <name>ATP</name>
        <dbReference type="ChEBI" id="CHEBI:30616"/>
    </ligand>
</feature>
<dbReference type="EMBL" id="JAFBDT010000006">
    <property type="protein sequence ID" value="MBM7561662.1"/>
    <property type="molecule type" value="Genomic_DNA"/>
</dbReference>
<feature type="binding site" evidence="8">
    <location>
        <position position="190"/>
    </location>
    <ligand>
        <name>ATP</name>
        <dbReference type="ChEBI" id="CHEBI:30616"/>
    </ligand>
</feature>
<gene>
    <name evidence="8" type="primary">nadE</name>
    <name evidence="12" type="ORF">JOC49_001182</name>
</gene>
<reference evidence="12 13" key="1">
    <citation type="submission" date="2021-01" db="EMBL/GenBank/DDBJ databases">
        <title>Genomic Encyclopedia of Type Strains, Phase IV (KMG-IV): sequencing the most valuable type-strain genomes for metagenomic binning, comparative biology and taxonomic classification.</title>
        <authorList>
            <person name="Goeker M."/>
        </authorList>
    </citation>
    <scope>NUCLEOTIDE SEQUENCE [LARGE SCALE GENOMIC DNA]</scope>
    <source>
        <strain evidence="12 13">DSM 24436</strain>
    </source>
</reference>
<feature type="domain" description="NAD/GMP synthase" evidence="11">
    <location>
        <begin position="12"/>
        <end position="241"/>
    </location>
</feature>
<dbReference type="Pfam" id="PF02540">
    <property type="entry name" value="NAD_synthase"/>
    <property type="match status" value="1"/>
</dbReference>
<dbReference type="RefSeq" id="WP_204663367.1">
    <property type="nucleotide sequence ID" value="NZ_JAFBDT010000006.1"/>
</dbReference>
<feature type="binding site" description="in other chain" evidence="8">
    <location>
        <position position="152"/>
    </location>
    <ligand>
        <name>deamido-NAD(+)</name>
        <dbReference type="ChEBI" id="CHEBI:58437"/>
        <note>ligand shared between two neighboring subunits</note>
    </ligand>
</feature>
<feature type="binding site" evidence="8">
    <location>
        <position position="168"/>
    </location>
    <ligand>
        <name>ATP</name>
        <dbReference type="ChEBI" id="CHEBI:30616"/>
    </ligand>
</feature>
<protein>
    <recommendedName>
        <fullName evidence="8 10">NH(3)-dependent NAD(+) synthetase</fullName>
        <ecNumber evidence="8 10">6.3.1.5</ecNumber>
    </recommendedName>
</protein>
<feature type="binding site" evidence="8">
    <location>
        <position position="139"/>
    </location>
    <ligand>
        <name>ATP</name>
        <dbReference type="ChEBI" id="CHEBI:30616"/>
    </ligand>
</feature>
<feature type="binding site" evidence="8">
    <location>
        <position position="144"/>
    </location>
    <ligand>
        <name>Mg(2+)</name>
        <dbReference type="ChEBI" id="CHEBI:18420"/>
    </ligand>
</feature>
<feature type="binding site" description="in other chain" evidence="8">
    <location>
        <begin position="236"/>
        <end position="237"/>
    </location>
    <ligand>
        <name>deamido-NAD(+)</name>
        <dbReference type="ChEBI" id="CHEBI:58437"/>
        <note>ligand shared between two neighboring subunits</note>
    </ligand>
</feature>
<comment type="function">
    <text evidence="8">Catalyzes the ATP-dependent amidation of deamido-NAD to form NAD. Uses ammonia as a nitrogen source.</text>
</comment>
<evidence type="ECO:0000313" key="12">
    <source>
        <dbReference type="EMBL" id="MBM7561662.1"/>
    </source>
</evidence>
<keyword evidence="7 8" id="KW-0520">NAD</keyword>
<dbReference type="GO" id="GO:0008795">
    <property type="term" value="F:NAD+ synthase activity"/>
    <property type="evidence" value="ECO:0007669"/>
    <property type="project" value="UniProtKB-EC"/>
</dbReference>
<evidence type="ECO:0000256" key="9">
    <source>
        <dbReference type="RuleBase" id="RU003811"/>
    </source>
</evidence>
<comment type="catalytic activity">
    <reaction evidence="8 10">
        <text>deamido-NAD(+) + NH4(+) + ATP = AMP + diphosphate + NAD(+) + H(+)</text>
        <dbReference type="Rhea" id="RHEA:21188"/>
        <dbReference type="ChEBI" id="CHEBI:15378"/>
        <dbReference type="ChEBI" id="CHEBI:28938"/>
        <dbReference type="ChEBI" id="CHEBI:30616"/>
        <dbReference type="ChEBI" id="CHEBI:33019"/>
        <dbReference type="ChEBI" id="CHEBI:57540"/>
        <dbReference type="ChEBI" id="CHEBI:58437"/>
        <dbReference type="ChEBI" id="CHEBI:456215"/>
        <dbReference type="EC" id="6.3.1.5"/>
    </reaction>
</comment>
<evidence type="ECO:0000256" key="1">
    <source>
        <dbReference type="ARBA" id="ARBA00005859"/>
    </source>
</evidence>
<keyword evidence="13" id="KW-1185">Reference proteome</keyword>
<evidence type="ECO:0000313" key="13">
    <source>
        <dbReference type="Proteomes" id="UP000767854"/>
    </source>
</evidence>
<dbReference type="NCBIfam" id="TIGR00552">
    <property type="entry name" value="nadE"/>
    <property type="match status" value="1"/>
</dbReference>
<feature type="binding site" evidence="8">
    <location>
        <position position="159"/>
    </location>
    <ligand>
        <name>deamido-NAD(+)</name>
        <dbReference type="ChEBI" id="CHEBI:58437"/>
        <note>ligand shared between two neighboring subunits</note>
    </ligand>
</feature>
<evidence type="ECO:0000256" key="8">
    <source>
        <dbReference type="HAMAP-Rule" id="MF_00193"/>
    </source>
</evidence>